<evidence type="ECO:0000256" key="1">
    <source>
        <dbReference type="SAM" id="SignalP"/>
    </source>
</evidence>
<sequence>MKLKLTFVALAALIWSGVEAAASPGLTTATVNMRAGPSTRHAVIVVVPSSQSITIVGCLPGSSWCDVVWAGRRGWVSASHIYYTAPGYSVPVTTVYHRVPAASPWVDARRDARVEYRVHRRMDRRWDRWTGD</sequence>
<keyword evidence="4" id="KW-1185">Reference proteome</keyword>
<dbReference type="AlphaFoldDB" id="A0A1X7PU87"/>
<feature type="domain" description="SH3b" evidence="2">
    <location>
        <begin position="30"/>
        <end position="81"/>
    </location>
</feature>
<dbReference type="Pfam" id="PF08239">
    <property type="entry name" value="SH3_3"/>
    <property type="match status" value="1"/>
</dbReference>
<dbReference type="RefSeq" id="WP_085466830.1">
    <property type="nucleotide sequence ID" value="NZ_FXBL01000004.1"/>
</dbReference>
<dbReference type="EMBL" id="FXBL01000004">
    <property type="protein sequence ID" value="SMH54813.1"/>
    <property type="molecule type" value="Genomic_DNA"/>
</dbReference>
<keyword evidence="1" id="KW-0732">Signal</keyword>
<evidence type="ECO:0000259" key="2">
    <source>
        <dbReference type="Pfam" id="PF08239"/>
    </source>
</evidence>
<organism evidence="3 4">
    <name type="scientific">Mesorhizobium australicum</name>
    <dbReference type="NCBI Taxonomy" id="536018"/>
    <lineage>
        <taxon>Bacteria</taxon>
        <taxon>Pseudomonadati</taxon>
        <taxon>Pseudomonadota</taxon>
        <taxon>Alphaproteobacteria</taxon>
        <taxon>Hyphomicrobiales</taxon>
        <taxon>Phyllobacteriaceae</taxon>
        <taxon>Mesorhizobium</taxon>
    </lineage>
</organism>
<dbReference type="OrthoDB" id="8074373at2"/>
<feature type="signal peptide" evidence="1">
    <location>
        <begin position="1"/>
        <end position="20"/>
    </location>
</feature>
<proteinExistence type="predicted"/>
<evidence type="ECO:0000313" key="3">
    <source>
        <dbReference type="EMBL" id="SMH54813.1"/>
    </source>
</evidence>
<protein>
    <submittedName>
        <fullName evidence="3">Uncharacterized conserved protein YraI</fullName>
    </submittedName>
</protein>
<evidence type="ECO:0000313" key="4">
    <source>
        <dbReference type="Proteomes" id="UP000193083"/>
    </source>
</evidence>
<accession>A0A1X7PU87</accession>
<dbReference type="Proteomes" id="UP000193083">
    <property type="component" value="Unassembled WGS sequence"/>
</dbReference>
<feature type="chain" id="PRO_5012710907" evidence="1">
    <location>
        <begin position="21"/>
        <end position="132"/>
    </location>
</feature>
<dbReference type="InterPro" id="IPR003646">
    <property type="entry name" value="SH3-like_bac-type"/>
</dbReference>
<name>A0A1X7PU87_9HYPH</name>
<dbReference type="Gene3D" id="2.30.30.40">
    <property type="entry name" value="SH3 Domains"/>
    <property type="match status" value="1"/>
</dbReference>
<gene>
    <name evidence="3" type="ORF">SAMN02982922_5223</name>
</gene>
<reference evidence="4" key="1">
    <citation type="submission" date="2017-04" db="EMBL/GenBank/DDBJ databases">
        <authorList>
            <person name="Varghese N."/>
            <person name="Submissions S."/>
        </authorList>
    </citation>
    <scope>NUCLEOTIDE SEQUENCE [LARGE SCALE GENOMIC DNA]</scope>
    <source>
        <strain evidence="4">B5P</strain>
    </source>
</reference>